<dbReference type="GO" id="GO:0032259">
    <property type="term" value="P:methylation"/>
    <property type="evidence" value="ECO:0007669"/>
    <property type="project" value="UniProtKB-KW"/>
</dbReference>
<dbReference type="PANTHER" id="PTHR43861">
    <property type="entry name" value="TRANS-ACONITATE 2-METHYLTRANSFERASE-RELATED"/>
    <property type="match status" value="1"/>
</dbReference>
<evidence type="ECO:0000313" key="5">
    <source>
        <dbReference type="Proteomes" id="UP000199076"/>
    </source>
</evidence>
<sequence length="220" mass="23866">MSDRDRVREFYGQWAHIYDRLASAPGVRSWRRRAAAALDLSPGDTVVEMGCGTGANVPFLREQVGPDGLIVGIDVTRPLLDRARARTTGRGWTNAHFCTGDATQPPVSGPVDAVLGTFVLGLFRDPAAVVEDWVDLCRPGGRVAVLNFQRSDRPLAAPINLAFAAFLWAGSPGWRVPDEPVTAAFERRVDAGRTALATRTDDRRYETFGGGYLGLLSGRV</sequence>
<dbReference type="CDD" id="cd02440">
    <property type="entry name" value="AdoMet_MTases"/>
    <property type="match status" value="1"/>
</dbReference>
<gene>
    <name evidence="4" type="ORF">SAMN05216218_104198</name>
</gene>
<dbReference type="Pfam" id="PF13649">
    <property type="entry name" value="Methyltransf_25"/>
    <property type="match status" value="1"/>
</dbReference>
<evidence type="ECO:0000313" key="4">
    <source>
        <dbReference type="EMBL" id="SDF19695.1"/>
    </source>
</evidence>
<accession>A0A1G7J489</accession>
<name>A0A1G7J489_9EURY</name>
<dbReference type="OrthoDB" id="182741at2157"/>
<evidence type="ECO:0000256" key="1">
    <source>
        <dbReference type="ARBA" id="ARBA00022603"/>
    </source>
</evidence>
<dbReference type="SUPFAM" id="SSF53335">
    <property type="entry name" value="S-adenosyl-L-methionine-dependent methyltransferases"/>
    <property type="match status" value="1"/>
</dbReference>
<dbReference type="InterPro" id="IPR029063">
    <property type="entry name" value="SAM-dependent_MTases_sf"/>
</dbReference>
<dbReference type="InterPro" id="IPR041698">
    <property type="entry name" value="Methyltransf_25"/>
</dbReference>
<dbReference type="AlphaFoldDB" id="A0A1G7J489"/>
<dbReference type="PANTHER" id="PTHR43861:SF1">
    <property type="entry name" value="TRANS-ACONITATE 2-METHYLTRANSFERASE"/>
    <property type="match status" value="1"/>
</dbReference>
<dbReference type="EMBL" id="FNBK01000004">
    <property type="protein sequence ID" value="SDF19695.1"/>
    <property type="molecule type" value="Genomic_DNA"/>
</dbReference>
<protein>
    <submittedName>
        <fullName evidence="4">Methyltransferase domain-containing protein</fullName>
    </submittedName>
</protein>
<keyword evidence="2 4" id="KW-0808">Transferase</keyword>
<dbReference type="STRING" id="660518.SAMN05216218_104198"/>
<dbReference type="Proteomes" id="UP000199076">
    <property type="component" value="Unassembled WGS sequence"/>
</dbReference>
<dbReference type="Gene3D" id="3.40.50.150">
    <property type="entry name" value="Vaccinia Virus protein VP39"/>
    <property type="match status" value="1"/>
</dbReference>
<dbReference type="RefSeq" id="WP_092689835.1">
    <property type="nucleotide sequence ID" value="NZ_FNBK01000004.1"/>
</dbReference>
<proteinExistence type="predicted"/>
<keyword evidence="1 4" id="KW-0489">Methyltransferase</keyword>
<dbReference type="GO" id="GO:0008168">
    <property type="term" value="F:methyltransferase activity"/>
    <property type="evidence" value="ECO:0007669"/>
    <property type="project" value="UniProtKB-KW"/>
</dbReference>
<evidence type="ECO:0000256" key="2">
    <source>
        <dbReference type="ARBA" id="ARBA00022679"/>
    </source>
</evidence>
<feature type="domain" description="Methyltransferase" evidence="3">
    <location>
        <begin position="46"/>
        <end position="141"/>
    </location>
</feature>
<organism evidence="4 5">
    <name type="scientific">Halorientalis regularis</name>
    <dbReference type="NCBI Taxonomy" id="660518"/>
    <lineage>
        <taxon>Archaea</taxon>
        <taxon>Methanobacteriati</taxon>
        <taxon>Methanobacteriota</taxon>
        <taxon>Stenosarchaea group</taxon>
        <taxon>Halobacteria</taxon>
        <taxon>Halobacteriales</taxon>
        <taxon>Haloarculaceae</taxon>
        <taxon>Halorientalis</taxon>
    </lineage>
</organism>
<reference evidence="5" key="1">
    <citation type="submission" date="2016-10" db="EMBL/GenBank/DDBJ databases">
        <authorList>
            <person name="Varghese N."/>
            <person name="Submissions S."/>
        </authorList>
    </citation>
    <scope>NUCLEOTIDE SEQUENCE [LARGE SCALE GENOMIC DNA]</scope>
    <source>
        <strain evidence="5">IBRC-M 10760</strain>
    </source>
</reference>
<evidence type="ECO:0000259" key="3">
    <source>
        <dbReference type="Pfam" id="PF13649"/>
    </source>
</evidence>
<keyword evidence="5" id="KW-1185">Reference proteome</keyword>